<dbReference type="PATRIC" id="fig|1227499.3.peg.2035"/>
<keyword evidence="1" id="KW-1133">Transmembrane helix</keyword>
<feature type="transmembrane region" description="Helical" evidence="1">
    <location>
        <begin position="49"/>
        <end position="66"/>
    </location>
</feature>
<dbReference type="Proteomes" id="UP000011602">
    <property type="component" value="Unassembled WGS sequence"/>
</dbReference>
<comment type="caution">
    <text evidence="2">The sequence shown here is derived from an EMBL/GenBank/DDBJ whole genome shotgun (WGS) entry which is preliminary data.</text>
</comment>
<dbReference type="EMBL" id="AOHZ01000045">
    <property type="protein sequence ID" value="ELY56434.1"/>
    <property type="molecule type" value="Genomic_DNA"/>
</dbReference>
<keyword evidence="1" id="KW-0472">Membrane</keyword>
<evidence type="ECO:0000313" key="2">
    <source>
        <dbReference type="EMBL" id="ELY56434.1"/>
    </source>
</evidence>
<keyword evidence="3" id="KW-1185">Reference proteome</keyword>
<dbReference type="RefSeq" id="WP_007259294.1">
    <property type="nucleotide sequence ID" value="NZ_AOHZ01000045.1"/>
</dbReference>
<dbReference type="STRING" id="1227499.C493_10053"/>
<name>L9X3U3_9EURY</name>
<protein>
    <submittedName>
        <fullName evidence="2">Uncharacterized protein</fullName>
    </submittedName>
</protein>
<organism evidence="2 3">
    <name type="scientific">Natronolimnohabitans innermongolicus JCM 12255</name>
    <dbReference type="NCBI Taxonomy" id="1227499"/>
    <lineage>
        <taxon>Archaea</taxon>
        <taxon>Methanobacteriati</taxon>
        <taxon>Methanobacteriota</taxon>
        <taxon>Stenosarchaea group</taxon>
        <taxon>Halobacteria</taxon>
        <taxon>Halobacteriales</taxon>
        <taxon>Natrialbaceae</taxon>
        <taxon>Natronolimnohabitans</taxon>
    </lineage>
</organism>
<sequence>MNVLSTEAMTTFGSYAVAVGVLVGVLYALSRLLAEKVRREAWSASPKRIVAITGRLVLAFLAVGAGY</sequence>
<evidence type="ECO:0000313" key="3">
    <source>
        <dbReference type="Proteomes" id="UP000011602"/>
    </source>
</evidence>
<gene>
    <name evidence="2" type="ORF">C493_10053</name>
</gene>
<accession>L9X3U3</accession>
<evidence type="ECO:0000256" key="1">
    <source>
        <dbReference type="SAM" id="Phobius"/>
    </source>
</evidence>
<feature type="transmembrane region" description="Helical" evidence="1">
    <location>
        <begin position="12"/>
        <end position="29"/>
    </location>
</feature>
<proteinExistence type="predicted"/>
<keyword evidence="1" id="KW-0812">Transmembrane</keyword>
<reference evidence="2 3" key="1">
    <citation type="journal article" date="2014" name="PLoS Genet.">
        <title>Phylogenetically driven sequencing of extremely halophilic archaea reveals strategies for static and dynamic osmo-response.</title>
        <authorList>
            <person name="Becker E.A."/>
            <person name="Seitzer P.M."/>
            <person name="Tritt A."/>
            <person name="Larsen D."/>
            <person name="Krusor M."/>
            <person name="Yao A.I."/>
            <person name="Wu D."/>
            <person name="Madern D."/>
            <person name="Eisen J.A."/>
            <person name="Darling A.E."/>
            <person name="Facciotti M.T."/>
        </authorList>
    </citation>
    <scope>NUCLEOTIDE SEQUENCE [LARGE SCALE GENOMIC DNA]</scope>
    <source>
        <strain evidence="2 3">JCM 12255</strain>
    </source>
</reference>
<dbReference type="AlphaFoldDB" id="L9X3U3"/>